<evidence type="ECO:0000313" key="2">
    <source>
        <dbReference type="Proteomes" id="UP000029278"/>
    </source>
</evidence>
<dbReference type="OrthoDB" id="1695776at2"/>
<sequence length="78" mass="9115">MVKGFLEIPLLDMIKQLGEEKTKQILSDFSCPKGQDVEYFLKNRAIEFAKQSITQTQLVFLQYKQETQLLKVHNPSRL</sequence>
<gene>
    <name evidence="1" type="ORF">DJ90_236</name>
</gene>
<reference evidence="1 2" key="1">
    <citation type="submission" date="2014-04" db="EMBL/GenBank/DDBJ databases">
        <authorList>
            <person name="Bishop-Lilly K.A."/>
            <person name="Broomall S.M."/>
            <person name="Chain P.S."/>
            <person name="Chertkov O."/>
            <person name="Coyne S.R."/>
            <person name="Daligault H.E."/>
            <person name="Davenport K.W."/>
            <person name="Erkkila T."/>
            <person name="Frey K.G."/>
            <person name="Gibbons H.S."/>
            <person name="Gu W."/>
            <person name="Jaissle J."/>
            <person name="Johnson S.L."/>
            <person name="Koroleva G.I."/>
            <person name="Ladner J.T."/>
            <person name="Lo C.-C."/>
            <person name="Minogue T.D."/>
            <person name="Munk C."/>
            <person name="Palacios G.F."/>
            <person name="Redden C.L."/>
            <person name="Rosenzweig C.N."/>
            <person name="Scholz M.B."/>
            <person name="Teshima H."/>
            <person name="Xu Y."/>
        </authorList>
    </citation>
    <scope>NUCLEOTIDE SEQUENCE [LARGE SCALE GENOMIC DNA]</scope>
    <source>
        <strain evidence="1 2">8244</strain>
    </source>
</reference>
<name>A0A090Z5F3_PAEMA</name>
<keyword evidence="2" id="KW-1185">Reference proteome</keyword>
<dbReference type="Gene3D" id="3.40.630.30">
    <property type="match status" value="1"/>
</dbReference>
<dbReference type="EMBL" id="JMQA01000038">
    <property type="protein sequence ID" value="KFN05563.1"/>
    <property type="molecule type" value="Genomic_DNA"/>
</dbReference>
<dbReference type="Proteomes" id="UP000029278">
    <property type="component" value="Unassembled WGS sequence"/>
</dbReference>
<dbReference type="STRING" id="44252.DJ90_236"/>
<organism evidence="1 2">
    <name type="scientific">Paenibacillus macerans</name>
    <name type="common">Bacillus macerans</name>
    <dbReference type="NCBI Taxonomy" id="44252"/>
    <lineage>
        <taxon>Bacteria</taxon>
        <taxon>Bacillati</taxon>
        <taxon>Bacillota</taxon>
        <taxon>Bacilli</taxon>
        <taxon>Bacillales</taxon>
        <taxon>Paenibacillaceae</taxon>
        <taxon>Paenibacillus</taxon>
    </lineage>
</organism>
<evidence type="ECO:0000313" key="1">
    <source>
        <dbReference type="EMBL" id="KFN05563.1"/>
    </source>
</evidence>
<proteinExistence type="predicted"/>
<dbReference type="GeneID" id="77009285"/>
<dbReference type="HOGENOM" id="CLU_2618678_0_0_9"/>
<dbReference type="AlphaFoldDB" id="A0A090Z5F3"/>
<protein>
    <submittedName>
        <fullName evidence="1">Phage domain protein</fullName>
    </submittedName>
</protein>
<comment type="caution">
    <text evidence="1">The sequence shown here is derived from an EMBL/GenBank/DDBJ whole genome shotgun (WGS) entry which is preliminary data.</text>
</comment>
<accession>A0A090Z5F3</accession>
<dbReference type="RefSeq" id="WP_036625712.1">
    <property type="nucleotide sequence ID" value="NZ_BGML01000002.1"/>
</dbReference>